<dbReference type="AlphaFoldDB" id="A6NY20"/>
<organism evidence="1 2">
    <name type="scientific">Pseudoflavonifractor capillosus ATCC 29799</name>
    <dbReference type="NCBI Taxonomy" id="411467"/>
    <lineage>
        <taxon>Bacteria</taxon>
        <taxon>Bacillati</taxon>
        <taxon>Bacillota</taxon>
        <taxon>Clostridia</taxon>
        <taxon>Eubacteriales</taxon>
        <taxon>Oscillospiraceae</taxon>
        <taxon>Pseudoflavonifractor</taxon>
    </lineage>
</organism>
<protein>
    <submittedName>
        <fullName evidence="1">Uncharacterized protein</fullName>
    </submittedName>
</protein>
<dbReference type="Proteomes" id="UP000003639">
    <property type="component" value="Unassembled WGS sequence"/>
</dbReference>
<dbReference type="RefSeq" id="WP_006573627.1">
    <property type="nucleotide sequence ID" value="NZ_AAXG02000028.1"/>
</dbReference>
<reference evidence="1 2" key="2">
    <citation type="submission" date="2007-06" db="EMBL/GenBank/DDBJ databases">
        <title>Draft genome sequence of Pseudoflavonifractor capillosus ATCC 29799.</title>
        <authorList>
            <person name="Sudarsanam P."/>
            <person name="Ley R."/>
            <person name="Guruge J."/>
            <person name="Turnbaugh P.J."/>
            <person name="Mahowald M."/>
            <person name="Liep D."/>
            <person name="Gordon J."/>
        </authorList>
    </citation>
    <scope>NUCLEOTIDE SEQUENCE [LARGE SCALE GENOMIC DNA]</scope>
    <source>
        <strain evidence="1 2">ATCC 29799</strain>
    </source>
</reference>
<accession>A6NY20</accession>
<comment type="caution">
    <text evidence="1">The sequence shown here is derived from an EMBL/GenBank/DDBJ whole genome shotgun (WGS) entry which is preliminary data.</text>
</comment>
<evidence type="ECO:0000313" key="2">
    <source>
        <dbReference type="Proteomes" id="UP000003639"/>
    </source>
</evidence>
<dbReference type="STRING" id="411467.BACCAP_03118"/>
<name>A6NY20_9FIRM</name>
<proteinExistence type="predicted"/>
<sequence>MLYFEDFAGCRRLVSSNTAFLVSDRDFIFETFNALTRKSYFEAEGTISYVDGADDYTFKTKTLSPGFSNISDLLKGPLCERFDRIRECSMKIDFIYKYPGEYRRDHKARDVRLWYNSITGRMYMSENAKRLLYLSDTLPAVSCELEEMLGHTVFEEVSCAGITESDRSFVSKYLRLFNTRVKDRMVFKGRFFSWPAPPTVIEMLPYLSESNMQRSLAVGVTLDGNLCFLTGDDIRRNVLSSNALGLVYIYTERINAVTRARWDGTEVCAVPLAIDVVDHVKRCLGAVK</sequence>
<evidence type="ECO:0000313" key="1">
    <source>
        <dbReference type="EMBL" id="EDM99190.1"/>
    </source>
</evidence>
<dbReference type="EMBL" id="AAXG02000028">
    <property type="protein sequence ID" value="EDM99190.1"/>
    <property type="molecule type" value="Genomic_DNA"/>
</dbReference>
<reference evidence="1 2" key="1">
    <citation type="submission" date="2007-04" db="EMBL/GenBank/DDBJ databases">
        <authorList>
            <person name="Fulton L."/>
            <person name="Clifton S."/>
            <person name="Fulton B."/>
            <person name="Xu J."/>
            <person name="Minx P."/>
            <person name="Pepin K.H."/>
            <person name="Johnson M."/>
            <person name="Thiruvilangam P."/>
            <person name="Bhonagiri V."/>
            <person name="Nash W.E."/>
            <person name="Mardis E.R."/>
            <person name="Wilson R.K."/>
        </authorList>
    </citation>
    <scope>NUCLEOTIDE SEQUENCE [LARGE SCALE GENOMIC DNA]</scope>
    <source>
        <strain evidence="1 2">ATCC 29799</strain>
    </source>
</reference>
<keyword evidence="2" id="KW-1185">Reference proteome</keyword>
<gene>
    <name evidence="1" type="ORF">BACCAP_03118</name>
</gene>